<protein>
    <submittedName>
        <fullName evidence="2">Uncharacterized protein</fullName>
    </submittedName>
</protein>
<feature type="compositionally biased region" description="Polar residues" evidence="1">
    <location>
        <begin position="55"/>
        <end position="74"/>
    </location>
</feature>
<name>A0A2U9CA48_SCOMX</name>
<evidence type="ECO:0000313" key="3">
    <source>
        <dbReference type="Proteomes" id="UP000246464"/>
    </source>
</evidence>
<reference evidence="2 3" key="1">
    <citation type="submission" date="2017-12" db="EMBL/GenBank/DDBJ databases">
        <title>Integrating genomic resources of turbot (Scophthalmus maximus) in depth evaluation of genetic and physical mapping variation across individuals.</title>
        <authorList>
            <person name="Martinez P."/>
        </authorList>
    </citation>
    <scope>NUCLEOTIDE SEQUENCE [LARGE SCALE GENOMIC DNA]</scope>
</reference>
<evidence type="ECO:0000313" key="2">
    <source>
        <dbReference type="EMBL" id="AWP13461.1"/>
    </source>
</evidence>
<dbReference type="AlphaFoldDB" id="A0A2U9CA48"/>
<accession>A0A2U9CA48</accession>
<proteinExistence type="predicted"/>
<gene>
    <name evidence="2" type="ORF">SMAX5B_018403</name>
</gene>
<dbReference type="EMBL" id="CP026256">
    <property type="protein sequence ID" value="AWP13461.1"/>
    <property type="molecule type" value="Genomic_DNA"/>
</dbReference>
<sequence length="74" mass="8441">MACDYRRQRRVFDLKDALPAKLFASDPRWIVSIEGSRLACTETRPRSPRPAVAPTVSQASWEQHNAGQRLQCRS</sequence>
<organism evidence="2 3">
    <name type="scientific">Scophthalmus maximus</name>
    <name type="common">Turbot</name>
    <name type="synonym">Psetta maxima</name>
    <dbReference type="NCBI Taxonomy" id="52904"/>
    <lineage>
        <taxon>Eukaryota</taxon>
        <taxon>Metazoa</taxon>
        <taxon>Chordata</taxon>
        <taxon>Craniata</taxon>
        <taxon>Vertebrata</taxon>
        <taxon>Euteleostomi</taxon>
        <taxon>Actinopterygii</taxon>
        <taxon>Neopterygii</taxon>
        <taxon>Teleostei</taxon>
        <taxon>Neoteleostei</taxon>
        <taxon>Acanthomorphata</taxon>
        <taxon>Carangaria</taxon>
        <taxon>Pleuronectiformes</taxon>
        <taxon>Pleuronectoidei</taxon>
        <taxon>Scophthalmidae</taxon>
        <taxon>Scophthalmus</taxon>
    </lineage>
</organism>
<dbReference type="Proteomes" id="UP000246464">
    <property type="component" value="Chromosome 14"/>
</dbReference>
<keyword evidence="3" id="KW-1185">Reference proteome</keyword>
<evidence type="ECO:0000256" key="1">
    <source>
        <dbReference type="SAM" id="MobiDB-lite"/>
    </source>
</evidence>
<feature type="region of interest" description="Disordered" evidence="1">
    <location>
        <begin position="41"/>
        <end position="74"/>
    </location>
</feature>